<feature type="region of interest" description="Disordered" evidence="14">
    <location>
        <begin position="310"/>
        <end position="329"/>
    </location>
</feature>
<evidence type="ECO:0000256" key="10">
    <source>
        <dbReference type="ARBA" id="ARBA00070091"/>
    </source>
</evidence>
<keyword evidence="17" id="KW-1185">Reference proteome</keyword>
<protein>
    <recommendedName>
        <fullName evidence="10">Dorsal root ganglia homeobox protein</fullName>
    </recommendedName>
    <alternativeName>
        <fullName evidence="11">Paired-related homeobox protein-like 1</fullName>
    </alternativeName>
</protein>
<dbReference type="AlphaFoldDB" id="A0A7M7M8I6"/>
<keyword evidence="6" id="KW-0804">Transcription</keyword>
<evidence type="ECO:0000256" key="6">
    <source>
        <dbReference type="ARBA" id="ARBA00023163"/>
    </source>
</evidence>
<evidence type="ECO:0000259" key="15">
    <source>
        <dbReference type="PROSITE" id="PS50071"/>
    </source>
</evidence>
<evidence type="ECO:0000256" key="9">
    <source>
        <dbReference type="ARBA" id="ARBA00064347"/>
    </source>
</evidence>
<dbReference type="GeneID" id="111243080"/>
<dbReference type="PANTHER" id="PTHR24329:SF543">
    <property type="entry name" value="FI01017P-RELATED"/>
    <property type="match status" value="1"/>
</dbReference>
<dbReference type="InterPro" id="IPR009057">
    <property type="entry name" value="Homeodomain-like_sf"/>
</dbReference>
<feature type="region of interest" description="Disordered" evidence="14">
    <location>
        <begin position="147"/>
        <end position="220"/>
    </location>
</feature>
<keyword evidence="3" id="KW-0805">Transcription regulation</keyword>
<evidence type="ECO:0000313" key="16">
    <source>
        <dbReference type="EnsemblMetazoa" id="XP_022643879"/>
    </source>
</evidence>
<keyword evidence="5 12" id="KW-0371">Homeobox</keyword>
<organism evidence="16 17">
    <name type="scientific">Varroa destructor</name>
    <name type="common">Honeybee mite</name>
    <dbReference type="NCBI Taxonomy" id="109461"/>
    <lineage>
        <taxon>Eukaryota</taxon>
        <taxon>Metazoa</taxon>
        <taxon>Ecdysozoa</taxon>
        <taxon>Arthropoda</taxon>
        <taxon>Chelicerata</taxon>
        <taxon>Arachnida</taxon>
        <taxon>Acari</taxon>
        <taxon>Parasitiformes</taxon>
        <taxon>Mesostigmata</taxon>
        <taxon>Gamasina</taxon>
        <taxon>Dermanyssoidea</taxon>
        <taxon>Varroidae</taxon>
        <taxon>Varroa</taxon>
    </lineage>
</organism>
<feature type="compositionally biased region" description="Basic and acidic residues" evidence="14">
    <location>
        <begin position="147"/>
        <end position="161"/>
    </location>
</feature>
<name>A0A7M7M8I6_VARDE</name>
<accession>A0A7M7M8I6</accession>
<dbReference type="Gene3D" id="1.10.10.60">
    <property type="entry name" value="Homeodomain-like"/>
    <property type="match status" value="1"/>
</dbReference>
<feature type="compositionally biased region" description="Polar residues" evidence="14">
    <location>
        <begin position="368"/>
        <end position="378"/>
    </location>
</feature>
<feature type="domain" description="Homeobox" evidence="15">
    <location>
        <begin position="87"/>
        <end position="147"/>
    </location>
</feature>
<dbReference type="KEGG" id="vde:111243080"/>
<dbReference type="InterPro" id="IPR017970">
    <property type="entry name" value="Homeobox_CS"/>
</dbReference>
<keyword evidence="4 12" id="KW-0238">DNA-binding</keyword>
<dbReference type="CDD" id="cd00086">
    <property type="entry name" value="homeodomain"/>
    <property type="match status" value="1"/>
</dbReference>
<dbReference type="InterPro" id="IPR001356">
    <property type="entry name" value="HD"/>
</dbReference>
<evidence type="ECO:0000256" key="1">
    <source>
        <dbReference type="ARBA" id="ARBA00004123"/>
    </source>
</evidence>
<dbReference type="SUPFAM" id="SSF46689">
    <property type="entry name" value="Homeodomain-like"/>
    <property type="match status" value="1"/>
</dbReference>
<comment type="subcellular location">
    <subcellularLocation>
        <location evidence="1 12 13">Nucleus</location>
    </subcellularLocation>
</comment>
<comment type="subunit">
    <text evidence="9">Interacts with RGMB.</text>
</comment>
<dbReference type="OrthoDB" id="6159439at2759"/>
<evidence type="ECO:0000313" key="17">
    <source>
        <dbReference type="Proteomes" id="UP000594260"/>
    </source>
</evidence>
<keyword evidence="7 12" id="KW-0539">Nucleus</keyword>
<dbReference type="PANTHER" id="PTHR24329">
    <property type="entry name" value="HOMEOBOX PROTEIN ARISTALESS"/>
    <property type="match status" value="1"/>
</dbReference>
<evidence type="ECO:0000256" key="11">
    <source>
        <dbReference type="ARBA" id="ARBA00078248"/>
    </source>
</evidence>
<feature type="compositionally biased region" description="Low complexity" evidence="14">
    <location>
        <begin position="310"/>
        <end position="320"/>
    </location>
</feature>
<proteinExistence type="predicted"/>
<evidence type="ECO:0000256" key="13">
    <source>
        <dbReference type="RuleBase" id="RU000682"/>
    </source>
</evidence>
<feature type="compositionally biased region" description="Low complexity" evidence="14">
    <location>
        <begin position="346"/>
        <end position="356"/>
    </location>
</feature>
<dbReference type="PROSITE" id="PS00027">
    <property type="entry name" value="HOMEOBOX_1"/>
    <property type="match status" value="1"/>
</dbReference>
<evidence type="ECO:0000256" key="12">
    <source>
        <dbReference type="PROSITE-ProRule" id="PRU00108"/>
    </source>
</evidence>
<reference evidence="16" key="1">
    <citation type="submission" date="2021-01" db="UniProtKB">
        <authorList>
            <consortium name="EnsemblMetazoa"/>
        </authorList>
    </citation>
    <scope>IDENTIFICATION</scope>
</reference>
<dbReference type="Pfam" id="PF00046">
    <property type="entry name" value="Homeodomain"/>
    <property type="match status" value="1"/>
</dbReference>
<keyword evidence="2" id="KW-0217">Developmental protein</keyword>
<evidence type="ECO:0000256" key="8">
    <source>
        <dbReference type="ARBA" id="ARBA00058719"/>
    </source>
</evidence>
<dbReference type="FunFam" id="1.10.10.60:FF:000126">
    <property type="entry name" value="dorsal root ganglia homeobox protein-like"/>
    <property type="match status" value="1"/>
</dbReference>
<dbReference type="EnsemblMetazoa" id="XM_022788144">
    <property type="protein sequence ID" value="XP_022643879"/>
    <property type="gene ID" value="LOC111243080"/>
</dbReference>
<evidence type="ECO:0000256" key="2">
    <source>
        <dbReference type="ARBA" id="ARBA00022473"/>
    </source>
</evidence>
<evidence type="ECO:0000256" key="3">
    <source>
        <dbReference type="ARBA" id="ARBA00023015"/>
    </source>
</evidence>
<feature type="DNA-binding region" description="Homeobox" evidence="12">
    <location>
        <begin position="89"/>
        <end position="148"/>
    </location>
</feature>
<dbReference type="GO" id="GO:0000981">
    <property type="term" value="F:DNA-binding transcription factor activity, RNA polymerase II-specific"/>
    <property type="evidence" value="ECO:0007669"/>
    <property type="project" value="InterPro"/>
</dbReference>
<dbReference type="GO" id="GO:0000977">
    <property type="term" value="F:RNA polymerase II transcription regulatory region sequence-specific DNA binding"/>
    <property type="evidence" value="ECO:0007669"/>
    <property type="project" value="TreeGrafter"/>
</dbReference>
<dbReference type="PROSITE" id="PS50071">
    <property type="entry name" value="HOMEOBOX_2"/>
    <property type="match status" value="1"/>
</dbReference>
<comment type="function">
    <text evidence="8">Transcription factor required for the formation of correct projections from nociceptive sensory neurons to the dorsal horn of the spinal cord and normal perception of pain.</text>
</comment>
<feature type="region of interest" description="Disordered" evidence="14">
    <location>
        <begin position="340"/>
        <end position="378"/>
    </location>
</feature>
<evidence type="ECO:0000256" key="5">
    <source>
        <dbReference type="ARBA" id="ARBA00023155"/>
    </source>
</evidence>
<sequence>MFCYHCPLPGVPGVPGVRGAPHPATLPFYAAAQAATVVSSAPTSTTTPPTAATLYTSSGSTSNFHSPAATSFPGAMSELHEDAFVRRGQRRNRTTFTVQQLEELERAFAQTHYPDVFTREDLAMKINLTEARVQVWFQNRRAKWRKAERLRKEREEKDRLSTDLVQSTTVEGKRSPASPDSDLDPEMADDRPSSSDGPKPDTPSPSMAISSMSNPISSMPSINTMTSAPLFKDALTSFAAALRHHQHPLFTAFDGRMQSAVENLGVSIGAPRFPFPPMYLPPSSPFFKGFPHPHPLCPCCQVPPIGTKTPTTPATISPSPEDTEDVSSSLAVTDLRNKLKESAVSTTNNNITTNNKNHNHHNHHSQAQDETTASQESD</sequence>
<dbReference type="SMART" id="SM00389">
    <property type="entry name" value="HOX"/>
    <property type="match status" value="1"/>
</dbReference>
<dbReference type="InParanoid" id="A0A7M7M8I6"/>
<feature type="compositionally biased region" description="Low complexity" evidence="14">
    <location>
        <begin position="204"/>
        <end position="220"/>
    </location>
</feature>
<evidence type="ECO:0000256" key="14">
    <source>
        <dbReference type="SAM" id="MobiDB-lite"/>
    </source>
</evidence>
<dbReference type="Proteomes" id="UP000594260">
    <property type="component" value="Unplaced"/>
</dbReference>
<evidence type="ECO:0000256" key="4">
    <source>
        <dbReference type="ARBA" id="ARBA00023125"/>
    </source>
</evidence>
<dbReference type="GO" id="GO:0005634">
    <property type="term" value="C:nucleus"/>
    <property type="evidence" value="ECO:0007669"/>
    <property type="project" value="UniProtKB-SubCell"/>
</dbReference>
<dbReference type="RefSeq" id="XP_022643879.1">
    <property type="nucleotide sequence ID" value="XM_022788144.1"/>
</dbReference>
<dbReference type="InterPro" id="IPR050649">
    <property type="entry name" value="Paired_Homeobox_TFs"/>
</dbReference>
<evidence type="ECO:0000256" key="7">
    <source>
        <dbReference type="ARBA" id="ARBA00023242"/>
    </source>
</evidence>